<dbReference type="PROSITE" id="PS00211">
    <property type="entry name" value="ABC_TRANSPORTER_1"/>
    <property type="match status" value="1"/>
</dbReference>
<dbReference type="AlphaFoldDB" id="A0AAJ2U454"/>
<dbReference type="PANTHER" id="PTHR43394:SF1">
    <property type="entry name" value="ATP-BINDING CASSETTE SUB-FAMILY B MEMBER 10, MITOCHONDRIAL"/>
    <property type="match status" value="1"/>
</dbReference>
<feature type="domain" description="ABC transmembrane type-1" evidence="11">
    <location>
        <begin position="19"/>
        <end position="301"/>
    </location>
</feature>
<dbReference type="SMART" id="SM00382">
    <property type="entry name" value="AAA"/>
    <property type="match status" value="1"/>
</dbReference>
<feature type="transmembrane region" description="Helical" evidence="9">
    <location>
        <begin position="278"/>
        <end position="299"/>
    </location>
</feature>
<reference evidence="12" key="1">
    <citation type="submission" date="2023-10" db="EMBL/GenBank/DDBJ databases">
        <title>Screening of Alkalihalophilus pseudofirmusBZ-TG-HK211 and Its Alleviation of Salt Stress on Rapeseed Growth.</title>
        <authorList>
            <person name="Zhao B."/>
            <person name="Guo T."/>
        </authorList>
    </citation>
    <scope>NUCLEOTIDE SEQUENCE</scope>
    <source>
        <strain evidence="12">BZ-TG-HK211</strain>
    </source>
</reference>
<dbReference type="PROSITE" id="PS50893">
    <property type="entry name" value="ABC_TRANSPORTER_2"/>
    <property type="match status" value="1"/>
</dbReference>
<evidence type="ECO:0000259" key="10">
    <source>
        <dbReference type="PROSITE" id="PS50893"/>
    </source>
</evidence>
<keyword evidence="6 12" id="KW-0067">ATP-binding</keyword>
<evidence type="ECO:0000256" key="7">
    <source>
        <dbReference type="ARBA" id="ARBA00022989"/>
    </source>
</evidence>
<evidence type="ECO:0000256" key="1">
    <source>
        <dbReference type="ARBA" id="ARBA00004651"/>
    </source>
</evidence>
<dbReference type="CDD" id="cd18542">
    <property type="entry name" value="ABC_6TM_YknU_like"/>
    <property type="match status" value="1"/>
</dbReference>
<dbReference type="GO" id="GO:0005524">
    <property type="term" value="F:ATP binding"/>
    <property type="evidence" value="ECO:0007669"/>
    <property type="project" value="UniProtKB-KW"/>
</dbReference>
<dbReference type="GO" id="GO:0005886">
    <property type="term" value="C:plasma membrane"/>
    <property type="evidence" value="ECO:0007669"/>
    <property type="project" value="UniProtKB-SubCell"/>
</dbReference>
<keyword evidence="8 9" id="KW-0472">Membrane</keyword>
<evidence type="ECO:0000256" key="6">
    <source>
        <dbReference type="ARBA" id="ARBA00022840"/>
    </source>
</evidence>
<dbReference type="SUPFAM" id="SSF52540">
    <property type="entry name" value="P-loop containing nucleoside triphosphate hydrolases"/>
    <property type="match status" value="1"/>
</dbReference>
<keyword evidence="7 9" id="KW-1133">Transmembrane helix</keyword>
<keyword evidence="5" id="KW-0547">Nucleotide-binding</keyword>
<feature type="transmembrane region" description="Helical" evidence="9">
    <location>
        <begin position="128"/>
        <end position="152"/>
    </location>
</feature>
<feature type="transmembrane region" description="Helical" evidence="9">
    <location>
        <begin position="158"/>
        <end position="176"/>
    </location>
</feature>
<evidence type="ECO:0000256" key="5">
    <source>
        <dbReference type="ARBA" id="ARBA00022741"/>
    </source>
</evidence>
<protein>
    <submittedName>
        <fullName evidence="12">ABC transporter ATP-binding protein</fullName>
    </submittedName>
</protein>
<evidence type="ECO:0000256" key="2">
    <source>
        <dbReference type="ARBA" id="ARBA00022448"/>
    </source>
</evidence>
<evidence type="ECO:0000256" key="4">
    <source>
        <dbReference type="ARBA" id="ARBA00022692"/>
    </source>
</evidence>
<feature type="transmembrane region" description="Helical" evidence="9">
    <location>
        <begin position="55"/>
        <end position="75"/>
    </location>
</feature>
<dbReference type="Gene3D" id="3.40.50.300">
    <property type="entry name" value="P-loop containing nucleotide triphosphate hydrolases"/>
    <property type="match status" value="1"/>
</dbReference>
<comment type="subcellular location">
    <subcellularLocation>
        <location evidence="1">Cell membrane</location>
        <topology evidence="1">Multi-pass membrane protein</topology>
    </subcellularLocation>
</comment>
<evidence type="ECO:0000313" key="13">
    <source>
        <dbReference type="Proteomes" id="UP001285636"/>
    </source>
</evidence>
<dbReference type="Gene3D" id="1.20.1560.10">
    <property type="entry name" value="ABC transporter type 1, transmembrane domain"/>
    <property type="match status" value="1"/>
</dbReference>
<name>A0AAJ2U454_ALKPS</name>
<dbReference type="PANTHER" id="PTHR43394">
    <property type="entry name" value="ATP-DEPENDENT PERMEASE MDL1, MITOCHONDRIAL"/>
    <property type="match status" value="1"/>
</dbReference>
<dbReference type="GO" id="GO:0015421">
    <property type="term" value="F:ABC-type oligopeptide transporter activity"/>
    <property type="evidence" value="ECO:0007669"/>
    <property type="project" value="TreeGrafter"/>
</dbReference>
<dbReference type="Pfam" id="PF00664">
    <property type="entry name" value="ABC_membrane"/>
    <property type="match status" value="1"/>
</dbReference>
<keyword evidence="2" id="KW-0813">Transport</keyword>
<dbReference type="InterPro" id="IPR036640">
    <property type="entry name" value="ABC1_TM_sf"/>
</dbReference>
<sequence length="585" mass="66112">MDTFKRLKSFYWPYKNYFIWSLVALIGVTGMTVMYPIILQYTIDHAVLGGQYEFIPYLVLGLIAVMAVKGVAVYIHQYLGDLFGITAVHRLRNSLYEKLQFLPFRYYDNAKTGDLMSRLTGDVETFRFFLSFGCAQLVNFVLLVCFSMGVMFYYSVPLTLVTMVMLPFLAVVVWKFDKRVHPGFRGIRKSLARLNTKVQENVSGVHTVKALSQEDEEISRFDQTNDDYKQKHLDISKIWGNYFPLMEFIGNLSAVFLLAFGGYLVIQGSLQPGELVAFFSLVWYIIGPIMNLGFIINMFSQSKASGERLLEILDEEERLDAADRKEESSNPRLVGEVSFKDVSLHYGESDRPALSSLTFHAGEGKTIGLVGATGSGKSSIAQLITRFYEKSSGEITIDGKPIENYSLSHLRHHIGTVMQETFLFSSTIRDNLAYGRPDASMEEIIAASIRADAHEFITELPDGYDTVLGERGLGLSGGQKQRIAIARAIIMNPSILILDDATSAVDMQTEVKIQQAFRELMKGRTTFIIAHRISSVKQADEILVLDRGEIVERGTHEQLLQHKEGLYRRIYDIQNQDQEYVLQQA</sequence>
<evidence type="ECO:0000256" key="9">
    <source>
        <dbReference type="SAM" id="Phobius"/>
    </source>
</evidence>
<organism evidence="12 13">
    <name type="scientific">Alkalihalophilus pseudofirmus</name>
    <name type="common">Bacillus pseudofirmus</name>
    <dbReference type="NCBI Taxonomy" id="79885"/>
    <lineage>
        <taxon>Bacteria</taxon>
        <taxon>Bacillati</taxon>
        <taxon>Bacillota</taxon>
        <taxon>Bacilli</taxon>
        <taxon>Bacillales</taxon>
        <taxon>Bacillaceae</taxon>
        <taxon>Alkalihalophilus</taxon>
    </lineage>
</organism>
<evidence type="ECO:0000256" key="8">
    <source>
        <dbReference type="ARBA" id="ARBA00023136"/>
    </source>
</evidence>
<dbReference type="InterPro" id="IPR017871">
    <property type="entry name" value="ABC_transporter-like_CS"/>
</dbReference>
<dbReference type="InterPro" id="IPR039421">
    <property type="entry name" value="Type_1_exporter"/>
</dbReference>
<comment type="caution">
    <text evidence="12">The sequence shown here is derived from an EMBL/GenBank/DDBJ whole genome shotgun (WGS) entry which is preliminary data.</text>
</comment>
<dbReference type="SUPFAM" id="SSF90123">
    <property type="entry name" value="ABC transporter transmembrane region"/>
    <property type="match status" value="1"/>
</dbReference>
<dbReference type="RefSeq" id="WP_323467443.1">
    <property type="nucleotide sequence ID" value="NZ_CP144224.1"/>
</dbReference>
<dbReference type="InterPro" id="IPR003593">
    <property type="entry name" value="AAA+_ATPase"/>
</dbReference>
<gene>
    <name evidence="12" type="ORF">RYX45_16760</name>
</gene>
<evidence type="ECO:0000313" key="12">
    <source>
        <dbReference type="EMBL" id="MDV2886846.1"/>
    </source>
</evidence>
<dbReference type="Proteomes" id="UP001285636">
    <property type="component" value="Unassembled WGS sequence"/>
</dbReference>
<evidence type="ECO:0000259" key="11">
    <source>
        <dbReference type="PROSITE" id="PS50929"/>
    </source>
</evidence>
<feature type="transmembrane region" description="Helical" evidence="9">
    <location>
        <begin position="20"/>
        <end position="43"/>
    </location>
</feature>
<evidence type="ECO:0000256" key="3">
    <source>
        <dbReference type="ARBA" id="ARBA00022475"/>
    </source>
</evidence>
<keyword evidence="4 9" id="KW-0812">Transmembrane</keyword>
<dbReference type="InterPro" id="IPR027417">
    <property type="entry name" value="P-loop_NTPase"/>
</dbReference>
<feature type="domain" description="ABC transporter" evidence="10">
    <location>
        <begin position="337"/>
        <end position="572"/>
    </location>
</feature>
<dbReference type="EMBL" id="JAWJAY010000005">
    <property type="protein sequence ID" value="MDV2886846.1"/>
    <property type="molecule type" value="Genomic_DNA"/>
</dbReference>
<dbReference type="FunFam" id="3.40.50.300:FF:000221">
    <property type="entry name" value="Multidrug ABC transporter ATP-binding protein"/>
    <property type="match status" value="1"/>
</dbReference>
<dbReference type="Pfam" id="PF00005">
    <property type="entry name" value="ABC_tran"/>
    <property type="match status" value="1"/>
</dbReference>
<dbReference type="PROSITE" id="PS50929">
    <property type="entry name" value="ABC_TM1F"/>
    <property type="match status" value="1"/>
</dbReference>
<proteinExistence type="predicted"/>
<dbReference type="InterPro" id="IPR003439">
    <property type="entry name" value="ABC_transporter-like_ATP-bd"/>
</dbReference>
<feature type="transmembrane region" description="Helical" evidence="9">
    <location>
        <begin position="245"/>
        <end position="266"/>
    </location>
</feature>
<dbReference type="GO" id="GO:0016887">
    <property type="term" value="F:ATP hydrolysis activity"/>
    <property type="evidence" value="ECO:0007669"/>
    <property type="project" value="InterPro"/>
</dbReference>
<keyword evidence="3" id="KW-1003">Cell membrane</keyword>
<dbReference type="InterPro" id="IPR011527">
    <property type="entry name" value="ABC1_TM_dom"/>
</dbReference>
<accession>A0AAJ2U454</accession>